<dbReference type="NCBIfam" id="TIGR00585">
    <property type="entry name" value="mutl"/>
    <property type="match status" value="1"/>
</dbReference>
<dbReference type="PANTHER" id="PTHR10073:SF41">
    <property type="entry name" value="MISMATCH REPAIR PROTEIN, PUTATIVE (AFU_ORTHOLOGUE AFUA_8G05820)-RELATED"/>
    <property type="match status" value="1"/>
</dbReference>
<feature type="region of interest" description="Disordered" evidence="4">
    <location>
        <begin position="425"/>
        <end position="488"/>
    </location>
</feature>
<gene>
    <name evidence="6" type="ORF">DRE_05999</name>
</gene>
<dbReference type="GO" id="GO:0140664">
    <property type="term" value="F:ATP-dependent DNA damage sensor activity"/>
    <property type="evidence" value="ECO:0007669"/>
    <property type="project" value="InterPro"/>
</dbReference>
<feature type="coiled-coil region" evidence="3">
    <location>
        <begin position="707"/>
        <end position="734"/>
    </location>
</feature>
<dbReference type="HOGENOM" id="CLU_326773_0_0_1"/>
<evidence type="ECO:0000256" key="1">
    <source>
        <dbReference type="ARBA" id="ARBA00006082"/>
    </source>
</evidence>
<dbReference type="InterPro" id="IPR020568">
    <property type="entry name" value="Ribosomal_Su5_D2-typ_SF"/>
</dbReference>
<comment type="similarity">
    <text evidence="1">Belongs to the DNA mismatch repair MutL/HexB family.</text>
</comment>
<dbReference type="Proteomes" id="UP000024837">
    <property type="component" value="Unassembled WGS sequence"/>
</dbReference>
<feature type="region of interest" description="Disordered" evidence="4">
    <location>
        <begin position="556"/>
        <end position="704"/>
    </location>
</feature>
<sequence>MTIHEIPLESVRRLGSTQELVENALDATATSIVIEASPDLVSHIQVKDNGYGINPSDRPLMARQHCTSKLTSFDDLVEGVTTLGFRGEALASLAAVSGGFTITTRVRSETIAVACEIACDGSLKAITPVSAPIGCTIRIVDLFANFPVRKTSLEKGAAKYLAQIRPLLLSYYLTHPETRFQFKLVAPPQANKGKKKIDTKFDIIYAASSTKEQAVIKAFGAESSRNGQWVKHGDEASEAGVEIFCVKPDADSASVSKKGVCLAYQNRPLSITRSRGLAHSIYGAYKKRVKAAFAARSAAAPTEPFLFLNIVSSVGKVDVNIEPAKDDVLFENTEKMMSYLEDCFEHVYSDAAGDKQSGDDTIRGNTNGSEMAEEFTSRQVLPRALILGTVSTAGRHQVLENRPRELASSPPIKIISHAPIVDTTRKTLAGKESLNGSDRSDNLRQDKPSPYPDQAGCDSTSPSPSQQEQPKGSDWSFNMYGSGVDVDDDEFVDIEDALRESERREAARDEDIRGDASIANPWTISKMNARVSNQSQLQASDPIPISANTVNTPKGLEAHQQSRVVESRSPTAIQPDTPPTSMSMSSAPITRMPGNDRSWFPRFGSNSGKSSPNGRHPGDSRSQPRTLSEDTSLSTRIRRIRSVKNTRSQAGPIDSWVSSSRSHEVDTAEDEVDELQTHSPPTVFFGKPDLRTSAGRGDGGRGLFHSAADRVRQRDRLRAQMDELEEDDVSFSEDDEPYNGNYLPQNGHSNTKPTTIGLPLDQGSLKLPKGPTESKALTSAKNREGGNIAVTPAFLAAAVPHIDLQRLRFRSHLVEESFYDDEYDSRGADISNSEFKTLFFSFVRRYIASANYGDDAALELLQRDLIGQKEFNVTFRNLADT</sequence>
<dbReference type="SUPFAM" id="SSF54211">
    <property type="entry name" value="Ribosomal protein S5 domain 2-like"/>
    <property type="match status" value="1"/>
</dbReference>
<dbReference type="SUPFAM" id="SSF55874">
    <property type="entry name" value="ATPase domain of HSP90 chaperone/DNA topoisomerase II/histidine kinase"/>
    <property type="match status" value="1"/>
</dbReference>
<feature type="compositionally biased region" description="Polar residues" evidence="4">
    <location>
        <begin position="620"/>
        <end position="635"/>
    </location>
</feature>
<keyword evidence="2" id="KW-0227">DNA damage</keyword>
<dbReference type="PANTHER" id="PTHR10073">
    <property type="entry name" value="DNA MISMATCH REPAIR PROTEIN MLH, PMS, MUTL"/>
    <property type="match status" value="1"/>
</dbReference>
<dbReference type="Gene3D" id="3.30.565.10">
    <property type="entry name" value="Histidine kinase-like ATPase, C-terminal domain"/>
    <property type="match status" value="1"/>
</dbReference>
<evidence type="ECO:0000259" key="5">
    <source>
        <dbReference type="SMART" id="SM01340"/>
    </source>
</evidence>
<dbReference type="GO" id="GO:0061982">
    <property type="term" value="P:meiosis I cell cycle process"/>
    <property type="evidence" value="ECO:0007669"/>
    <property type="project" value="UniProtKB-ARBA"/>
</dbReference>
<dbReference type="Gene3D" id="3.30.230.10">
    <property type="match status" value="1"/>
</dbReference>
<feature type="compositionally biased region" description="Low complexity" evidence="4">
    <location>
        <begin position="461"/>
        <end position="470"/>
    </location>
</feature>
<accession>W7HYL5</accession>
<dbReference type="GO" id="GO:0016887">
    <property type="term" value="F:ATP hydrolysis activity"/>
    <property type="evidence" value="ECO:0007669"/>
    <property type="project" value="InterPro"/>
</dbReference>
<feature type="compositionally biased region" description="Basic and acidic residues" evidence="4">
    <location>
        <begin position="438"/>
        <end position="447"/>
    </location>
</feature>
<evidence type="ECO:0000256" key="4">
    <source>
        <dbReference type="SAM" id="MobiDB-lite"/>
    </source>
</evidence>
<dbReference type="PROSITE" id="PS00058">
    <property type="entry name" value="DNA_MISMATCH_REPAIR_1"/>
    <property type="match status" value="1"/>
</dbReference>
<reference evidence="6 7" key="1">
    <citation type="submission" date="2013-05" db="EMBL/GenBank/DDBJ databases">
        <title>Drechslerella stenobrocha genome reveals carnivorous origination and mechanical trapping mechanism of predatory fungi.</title>
        <authorList>
            <person name="Liu X."/>
            <person name="Zhang W."/>
            <person name="Liu K."/>
        </authorList>
    </citation>
    <scope>NUCLEOTIDE SEQUENCE [LARGE SCALE GENOMIC DNA]</scope>
    <source>
        <strain evidence="6 7">248</strain>
    </source>
</reference>
<keyword evidence="7" id="KW-1185">Reference proteome</keyword>
<evidence type="ECO:0000256" key="2">
    <source>
        <dbReference type="ARBA" id="ARBA00022763"/>
    </source>
</evidence>
<dbReference type="GO" id="GO:0030983">
    <property type="term" value="F:mismatched DNA binding"/>
    <property type="evidence" value="ECO:0007669"/>
    <property type="project" value="InterPro"/>
</dbReference>
<dbReference type="OrthoDB" id="10263226at2759"/>
<dbReference type="Pfam" id="PF01119">
    <property type="entry name" value="DNA_mis_repair"/>
    <property type="match status" value="1"/>
</dbReference>
<organism evidence="6 7">
    <name type="scientific">Drechslerella stenobrocha 248</name>
    <dbReference type="NCBI Taxonomy" id="1043628"/>
    <lineage>
        <taxon>Eukaryota</taxon>
        <taxon>Fungi</taxon>
        <taxon>Dikarya</taxon>
        <taxon>Ascomycota</taxon>
        <taxon>Pezizomycotina</taxon>
        <taxon>Orbiliomycetes</taxon>
        <taxon>Orbiliales</taxon>
        <taxon>Orbiliaceae</taxon>
        <taxon>Drechslerella</taxon>
    </lineage>
</organism>
<dbReference type="Pfam" id="PF13589">
    <property type="entry name" value="HATPase_c_3"/>
    <property type="match status" value="1"/>
</dbReference>
<dbReference type="InterPro" id="IPR014721">
    <property type="entry name" value="Ribsml_uS5_D2-typ_fold_subgr"/>
</dbReference>
<protein>
    <recommendedName>
        <fullName evidence="5">DNA mismatch repair protein S5 domain-containing protein</fullName>
    </recommendedName>
</protein>
<feature type="compositionally biased region" description="Polar residues" evidence="4">
    <location>
        <begin position="559"/>
        <end position="574"/>
    </location>
</feature>
<feature type="compositionally biased region" description="Polar residues" evidence="4">
    <location>
        <begin position="604"/>
        <end position="613"/>
    </location>
</feature>
<name>W7HYL5_9PEZI</name>
<dbReference type="SMART" id="SM01340">
    <property type="entry name" value="DNA_mis_repair"/>
    <property type="match status" value="1"/>
</dbReference>
<dbReference type="GO" id="GO:0032389">
    <property type="term" value="C:MutLalpha complex"/>
    <property type="evidence" value="ECO:0007669"/>
    <property type="project" value="TreeGrafter"/>
</dbReference>
<feature type="domain" description="DNA mismatch repair protein S5" evidence="5">
    <location>
        <begin position="215"/>
        <end position="349"/>
    </location>
</feature>
<dbReference type="GO" id="GO:0006298">
    <property type="term" value="P:mismatch repair"/>
    <property type="evidence" value="ECO:0007669"/>
    <property type="project" value="InterPro"/>
</dbReference>
<evidence type="ECO:0000256" key="3">
    <source>
        <dbReference type="SAM" id="Coils"/>
    </source>
</evidence>
<dbReference type="InterPro" id="IPR002099">
    <property type="entry name" value="MutL/Mlh/PMS"/>
</dbReference>
<evidence type="ECO:0000313" key="7">
    <source>
        <dbReference type="Proteomes" id="UP000024837"/>
    </source>
</evidence>
<dbReference type="InterPro" id="IPR038973">
    <property type="entry name" value="MutL/Mlh/Pms-like"/>
</dbReference>
<dbReference type="GO" id="GO:0005524">
    <property type="term" value="F:ATP binding"/>
    <property type="evidence" value="ECO:0007669"/>
    <property type="project" value="InterPro"/>
</dbReference>
<proteinExistence type="inferred from homology"/>
<dbReference type="InterPro" id="IPR014762">
    <property type="entry name" value="DNA_mismatch_repair_CS"/>
</dbReference>
<dbReference type="AlphaFoldDB" id="W7HYL5"/>
<keyword evidence="3" id="KW-0175">Coiled coil</keyword>
<dbReference type="EMBL" id="KI966429">
    <property type="protein sequence ID" value="EWC45272.1"/>
    <property type="molecule type" value="Genomic_DNA"/>
</dbReference>
<dbReference type="InterPro" id="IPR036890">
    <property type="entry name" value="HATPase_C_sf"/>
</dbReference>
<dbReference type="InterPro" id="IPR013507">
    <property type="entry name" value="DNA_mismatch_S5_2-like"/>
</dbReference>
<evidence type="ECO:0000313" key="6">
    <source>
        <dbReference type="EMBL" id="EWC45272.1"/>
    </source>
</evidence>